<dbReference type="Pfam" id="PF13456">
    <property type="entry name" value="RVT_3"/>
    <property type="match status" value="1"/>
</dbReference>
<dbReference type="InterPro" id="IPR053151">
    <property type="entry name" value="RNase_H-like"/>
</dbReference>
<dbReference type="Gramene" id="HORVU.MOREX.r2.2HG0157510.1">
    <property type="protein sequence ID" value="HORVU.MOREX.r2.2HG0157510.1.CDS.1"/>
    <property type="gene ID" value="HORVU.MOREX.r2.2HG0157510"/>
</dbReference>
<evidence type="ECO:0000313" key="3">
    <source>
        <dbReference type="Proteomes" id="UP000011116"/>
    </source>
</evidence>
<dbReference type="EnsemblPlants" id="HORVU.MOREX.r3.2HG0190140.1">
    <property type="protein sequence ID" value="HORVU.MOREX.r3.2HG0190140.1.CDS1"/>
    <property type="gene ID" value="HORVU.MOREX.r3.2HG0190140"/>
</dbReference>
<organism evidence="2 3">
    <name type="scientific">Hordeum vulgare subsp. vulgare</name>
    <name type="common">Domesticated barley</name>
    <dbReference type="NCBI Taxonomy" id="112509"/>
    <lineage>
        <taxon>Eukaryota</taxon>
        <taxon>Viridiplantae</taxon>
        <taxon>Streptophyta</taxon>
        <taxon>Embryophyta</taxon>
        <taxon>Tracheophyta</taxon>
        <taxon>Spermatophyta</taxon>
        <taxon>Magnoliopsida</taxon>
        <taxon>Liliopsida</taxon>
        <taxon>Poales</taxon>
        <taxon>Poaceae</taxon>
        <taxon>BOP clade</taxon>
        <taxon>Pooideae</taxon>
        <taxon>Triticodae</taxon>
        <taxon>Triticeae</taxon>
        <taxon>Hordeinae</taxon>
        <taxon>Hordeum</taxon>
    </lineage>
</organism>
<dbReference type="SMR" id="A0A8I7B3P7"/>
<dbReference type="AlphaFoldDB" id="A0A8I7B3P7"/>
<protein>
    <recommendedName>
        <fullName evidence="1">RNase H type-1 domain-containing protein</fullName>
    </recommendedName>
</protein>
<reference evidence="2" key="2">
    <citation type="submission" date="2020-10" db="EMBL/GenBank/DDBJ databases">
        <authorList>
            <person name="Scholz U."/>
            <person name="Mascher M."/>
            <person name="Fiebig A."/>
        </authorList>
    </citation>
    <scope>NUCLEOTIDE SEQUENCE [LARGE SCALE GENOMIC DNA]</scope>
    <source>
        <strain evidence="2">cv. Morex</strain>
    </source>
</reference>
<name>A0A8I7B3P7_HORVV</name>
<dbReference type="InterPro" id="IPR044730">
    <property type="entry name" value="RNase_H-like_dom_plant"/>
</dbReference>
<dbReference type="GO" id="GO:0003676">
    <property type="term" value="F:nucleic acid binding"/>
    <property type="evidence" value="ECO:0007669"/>
    <property type="project" value="InterPro"/>
</dbReference>
<evidence type="ECO:0000313" key="2">
    <source>
        <dbReference type="EnsemblPlants" id="HORVU.MOREX.r3.2HG0190140.1.CDS1"/>
    </source>
</evidence>
<sequence>MILRDEKGGVIFASYRKLFHCNEALEVELQYMMEGLKLSLEHTNSTILLQSDCAMALKTISEASIDSSAYGHLVSEIKSYFSTRVVIPVKIIREQNRVAHCLTNYDRCGDSIAC</sequence>
<reference evidence="2" key="3">
    <citation type="submission" date="2022-01" db="UniProtKB">
        <authorList>
            <consortium name="EnsemblPlants"/>
        </authorList>
    </citation>
    <scope>IDENTIFICATION</scope>
    <source>
        <strain evidence="2">subsp. vulgare</strain>
    </source>
</reference>
<dbReference type="CDD" id="cd06222">
    <property type="entry name" value="RNase_H_like"/>
    <property type="match status" value="1"/>
</dbReference>
<dbReference type="PANTHER" id="PTHR47723">
    <property type="entry name" value="OS05G0353850 PROTEIN"/>
    <property type="match status" value="1"/>
</dbReference>
<accession>A0A8I7B3P7</accession>
<dbReference type="InterPro" id="IPR002156">
    <property type="entry name" value="RNaseH_domain"/>
</dbReference>
<dbReference type="Gramene" id="HORVU.MOREX.r3.2HG0190140.1">
    <property type="protein sequence ID" value="HORVU.MOREX.r3.2HG0190140.1.CDS1"/>
    <property type="gene ID" value="HORVU.MOREX.r3.2HG0190140"/>
</dbReference>
<reference evidence="3" key="1">
    <citation type="journal article" date="2012" name="Nature">
        <title>A physical, genetic and functional sequence assembly of the barley genome.</title>
        <authorList>
            <consortium name="The International Barley Genome Sequencing Consortium"/>
            <person name="Mayer K.F."/>
            <person name="Waugh R."/>
            <person name="Brown J.W."/>
            <person name="Schulman A."/>
            <person name="Langridge P."/>
            <person name="Platzer M."/>
            <person name="Fincher G.B."/>
            <person name="Muehlbauer G.J."/>
            <person name="Sato K."/>
            <person name="Close T.J."/>
            <person name="Wise R.P."/>
            <person name="Stein N."/>
        </authorList>
    </citation>
    <scope>NUCLEOTIDE SEQUENCE [LARGE SCALE GENOMIC DNA]</scope>
    <source>
        <strain evidence="3">cv. Morex</strain>
    </source>
</reference>
<keyword evidence="3" id="KW-1185">Reference proteome</keyword>
<dbReference type="Proteomes" id="UP000011116">
    <property type="component" value="Chromosome 2H"/>
</dbReference>
<dbReference type="GO" id="GO:0004523">
    <property type="term" value="F:RNA-DNA hybrid ribonuclease activity"/>
    <property type="evidence" value="ECO:0007669"/>
    <property type="project" value="InterPro"/>
</dbReference>
<dbReference type="PANTHER" id="PTHR47723:SF24">
    <property type="entry name" value="RNASE H TYPE-1 DOMAIN-CONTAINING PROTEIN"/>
    <property type="match status" value="1"/>
</dbReference>
<proteinExistence type="predicted"/>
<feature type="domain" description="RNase H type-1" evidence="1">
    <location>
        <begin position="1"/>
        <end position="104"/>
    </location>
</feature>
<evidence type="ECO:0000259" key="1">
    <source>
        <dbReference type="Pfam" id="PF13456"/>
    </source>
</evidence>